<dbReference type="Proteomes" id="UP000295325">
    <property type="component" value="Unassembled WGS sequence"/>
</dbReference>
<feature type="domain" description="Toprim" evidence="15">
    <location>
        <begin position="254"/>
        <end position="335"/>
    </location>
</feature>
<dbReference type="Pfam" id="PF08275">
    <property type="entry name" value="DNAG_N"/>
    <property type="match status" value="1"/>
</dbReference>
<dbReference type="PANTHER" id="PTHR30313">
    <property type="entry name" value="DNA PRIMASE"/>
    <property type="match status" value="1"/>
</dbReference>
<dbReference type="InterPro" id="IPR030846">
    <property type="entry name" value="DnaG_bac"/>
</dbReference>
<dbReference type="GO" id="GO:0008270">
    <property type="term" value="F:zinc ion binding"/>
    <property type="evidence" value="ECO:0007669"/>
    <property type="project" value="UniProtKB-UniRule"/>
</dbReference>
<evidence type="ECO:0000256" key="4">
    <source>
        <dbReference type="ARBA" id="ARBA00022695"/>
    </source>
</evidence>
<keyword evidence="9" id="KW-0460">Magnesium</keyword>
<dbReference type="EC" id="2.7.7.101" evidence="12"/>
<dbReference type="InterPro" id="IPR019475">
    <property type="entry name" value="DNA_primase_DnaB-bd"/>
</dbReference>
<dbReference type="FunFam" id="3.40.1360.10:FF:000002">
    <property type="entry name" value="DNA primase"/>
    <property type="match status" value="1"/>
</dbReference>
<dbReference type="Pfam" id="PF01807">
    <property type="entry name" value="Zn_ribbon_DnaG"/>
    <property type="match status" value="1"/>
</dbReference>
<dbReference type="Gene3D" id="3.40.1360.10">
    <property type="match status" value="1"/>
</dbReference>
<dbReference type="GO" id="GO:0003677">
    <property type="term" value="F:DNA binding"/>
    <property type="evidence" value="ECO:0007669"/>
    <property type="project" value="UniProtKB-KW"/>
</dbReference>
<comment type="similarity">
    <text evidence="12 13">Belongs to the DnaG primase family.</text>
</comment>
<gene>
    <name evidence="12" type="primary">dnaG</name>
    <name evidence="16" type="ORF">EDD71_12111</name>
</gene>
<dbReference type="InterPro" id="IPR037068">
    <property type="entry name" value="DNA_primase_core_N_sf"/>
</dbReference>
<evidence type="ECO:0000256" key="13">
    <source>
        <dbReference type="PIRNR" id="PIRNR002811"/>
    </source>
</evidence>
<dbReference type="FunFam" id="3.90.980.10:FF:000001">
    <property type="entry name" value="DNA primase"/>
    <property type="match status" value="1"/>
</dbReference>
<sequence length="593" mass="67872">MGRVPEEVIEKIIDSNDIVDVISEFVPLKRSGRGYMGVCPFHNDKGPSMSVSSEKQLFHCFGCGASGNVIGFIMRIRNLDFIEAVRYLGDRVGIKLERTPDNPEAVREQMLKDKLYEINIEAARFYFRNLFENEKPLNYLLNRNLDGKTIKKFGLGYSLNSWDSLLKYLKLKGYSEKLVYMAGLLSKKESSYYDKFRNRIMFPVFDVKGRVIGFGGRVMDDSKPKYLNSPETPVFVKGTNLYGLNMAIKPRIPESIIIVEGYMDLISLHQHGITNAVASLGTAMTLEQAKLLKRYSKDIYICYDADAAGQAATLRGLDILSSVGCNVMVIMIPRGKDPDEFIRTYGVEEFKKIIKNAIPVIDYRILKAKEGKNLKDATQKTEFVNSVAAIISKLDNEIEIQAYASKTSDETGIDVNSILDQVRKIKQYKVGKNNKRNLNDNVIRINTVVIEPAYKKAERQLLKFSVLNKDYFDYIRNKINPDEFITFHFKKAAKLIFHKQEKGEKFTPNDILKDFHDKTEIDDVSSIFVDDGEKEDEFKVIDDYIKTIKKINIENRINEITLSIKKYEEEKDIIKSAALSQELILLRNKLTML</sequence>
<dbReference type="RefSeq" id="WP_133628815.1">
    <property type="nucleotide sequence ID" value="NZ_SOAZ01000021.1"/>
</dbReference>
<dbReference type="InterPro" id="IPR036977">
    <property type="entry name" value="DNA_primase_Znf_CHC2"/>
</dbReference>
<keyword evidence="6 12" id="KW-0479">Metal-binding</keyword>
<dbReference type="InterPro" id="IPR016136">
    <property type="entry name" value="DNA_helicase_N/primase_C"/>
</dbReference>
<dbReference type="Gene3D" id="3.90.580.10">
    <property type="entry name" value="Zinc finger, CHC2-type domain"/>
    <property type="match status" value="1"/>
</dbReference>
<comment type="caution">
    <text evidence="16">The sequence shown here is derived from an EMBL/GenBank/DDBJ whole genome shotgun (WGS) entry which is preliminary data.</text>
</comment>
<keyword evidence="10 12" id="KW-0238">DNA-binding</keyword>
<dbReference type="HAMAP" id="MF_00974">
    <property type="entry name" value="DNA_primase_DnaG"/>
    <property type="match status" value="1"/>
</dbReference>
<dbReference type="SUPFAM" id="SSF57783">
    <property type="entry name" value="Zinc beta-ribbon"/>
    <property type="match status" value="1"/>
</dbReference>
<evidence type="ECO:0000256" key="12">
    <source>
        <dbReference type="HAMAP-Rule" id="MF_00974"/>
    </source>
</evidence>
<comment type="domain">
    <text evidence="12">Contains an N-terminal zinc-binding domain, a central core domain that contains the primase activity, and a C-terminal DnaB-binding domain.</text>
</comment>
<dbReference type="Pfam" id="PF10410">
    <property type="entry name" value="DnaB_bind"/>
    <property type="match status" value="1"/>
</dbReference>
<dbReference type="InterPro" id="IPR050219">
    <property type="entry name" value="DnaG_primase"/>
</dbReference>
<dbReference type="AlphaFoldDB" id="A0A4R7KDR8"/>
<dbReference type="PROSITE" id="PS50880">
    <property type="entry name" value="TOPRIM"/>
    <property type="match status" value="1"/>
</dbReference>
<dbReference type="PIRSF" id="PIRSF002811">
    <property type="entry name" value="DnaG"/>
    <property type="match status" value="1"/>
</dbReference>
<dbReference type="InterPro" id="IPR034151">
    <property type="entry name" value="TOPRIM_DnaG_bac"/>
</dbReference>
<dbReference type="Gene3D" id="1.10.860.10">
    <property type="entry name" value="DNAb Helicase, Chain A"/>
    <property type="match status" value="1"/>
</dbReference>
<dbReference type="EMBL" id="SOAZ01000021">
    <property type="protein sequence ID" value="TDT51085.1"/>
    <property type="molecule type" value="Genomic_DNA"/>
</dbReference>
<keyword evidence="3 12" id="KW-0808">Transferase</keyword>
<reference evidence="16 17" key="1">
    <citation type="submission" date="2019-03" db="EMBL/GenBank/DDBJ databases">
        <title>Genomic Encyclopedia of Type Strains, Phase IV (KMG-IV): sequencing the most valuable type-strain genomes for metagenomic binning, comparative biology and taxonomic classification.</title>
        <authorList>
            <person name="Goeker M."/>
        </authorList>
    </citation>
    <scope>NUCLEOTIDE SEQUENCE [LARGE SCALE GENOMIC DNA]</scope>
    <source>
        <strain evidence="16 17">DSM 24455</strain>
    </source>
</reference>
<dbReference type="InterPro" id="IPR006295">
    <property type="entry name" value="DNA_primase_DnaG"/>
</dbReference>
<feature type="zinc finger region" description="CHC2-type" evidence="12 14">
    <location>
        <begin position="39"/>
        <end position="63"/>
    </location>
</feature>
<comment type="subunit">
    <text evidence="12">Monomer. Interacts with DnaB.</text>
</comment>
<keyword evidence="2 12" id="KW-0639">Primosome</keyword>
<comment type="cofactor">
    <cofactor evidence="12 13 14">
        <name>Zn(2+)</name>
        <dbReference type="ChEBI" id="CHEBI:29105"/>
    </cofactor>
    <text evidence="12 13 14">Binds 1 zinc ion per monomer.</text>
</comment>
<evidence type="ECO:0000256" key="8">
    <source>
        <dbReference type="ARBA" id="ARBA00022833"/>
    </source>
</evidence>
<evidence type="ECO:0000256" key="3">
    <source>
        <dbReference type="ARBA" id="ARBA00022679"/>
    </source>
</evidence>
<evidence type="ECO:0000259" key="15">
    <source>
        <dbReference type="PROSITE" id="PS50880"/>
    </source>
</evidence>
<keyword evidence="5 12" id="KW-0235">DNA replication</keyword>
<dbReference type="GO" id="GO:0005737">
    <property type="term" value="C:cytoplasm"/>
    <property type="evidence" value="ECO:0007669"/>
    <property type="project" value="TreeGrafter"/>
</dbReference>
<dbReference type="FunFam" id="3.90.580.10:FF:000001">
    <property type="entry name" value="DNA primase"/>
    <property type="match status" value="1"/>
</dbReference>
<accession>A0A4R7KDR8</accession>
<dbReference type="OrthoDB" id="9803773at2"/>
<dbReference type="Pfam" id="PF13155">
    <property type="entry name" value="Toprim_2"/>
    <property type="match status" value="1"/>
</dbReference>
<evidence type="ECO:0000256" key="10">
    <source>
        <dbReference type="ARBA" id="ARBA00023125"/>
    </source>
</evidence>
<evidence type="ECO:0000256" key="9">
    <source>
        <dbReference type="ARBA" id="ARBA00022842"/>
    </source>
</evidence>
<evidence type="ECO:0000256" key="6">
    <source>
        <dbReference type="ARBA" id="ARBA00022723"/>
    </source>
</evidence>
<keyword evidence="8 12" id="KW-0862">Zinc</keyword>
<evidence type="ECO:0000256" key="11">
    <source>
        <dbReference type="ARBA" id="ARBA00023163"/>
    </source>
</evidence>
<evidence type="ECO:0000256" key="14">
    <source>
        <dbReference type="PIRSR" id="PIRSR002811-1"/>
    </source>
</evidence>
<dbReference type="Gene3D" id="3.90.980.10">
    <property type="entry name" value="DNA primase, catalytic core, N-terminal domain"/>
    <property type="match status" value="1"/>
</dbReference>
<dbReference type="GO" id="GO:0003899">
    <property type="term" value="F:DNA-directed RNA polymerase activity"/>
    <property type="evidence" value="ECO:0007669"/>
    <property type="project" value="UniProtKB-UniRule"/>
</dbReference>
<dbReference type="SUPFAM" id="SSF56731">
    <property type="entry name" value="DNA primase core"/>
    <property type="match status" value="1"/>
</dbReference>
<keyword evidence="17" id="KW-1185">Reference proteome</keyword>
<keyword evidence="11 12" id="KW-0804">Transcription</keyword>
<dbReference type="SMART" id="SM00400">
    <property type="entry name" value="ZnF_CHCC"/>
    <property type="match status" value="1"/>
</dbReference>
<dbReference type="InterPro" id="IPR013264">
    <property type="entry name" value="DNAG_N"/>
</dbReference>
<keyword evidence="7 12" id="KW-0863">Zinc-finger</keyword>
<evidence type="ECO:0000256" key="5">
    <source>
        <dbReference type="ARBA" id="ARBA00022705"/>
    </source>
</evidence>
<evidence type="ECO:0000256" key="2">
    <source>
        <dbReference type="ARBA" id="ARBA00022515"/>
    </source>
</evidence>
<name>A0A4R7KDR8_9CLOT</name>
<organism evidence="16 17">
    <name type="scientific">Fonticella tunisiensis</name>
    <dbReference type="NCBI Taxonomy" id="1096341"/>
    <lineage>
        <taxon>Bacteria</taxon>
        <taxon>Bacillati</taxon>
        <taxon>Bacillota</taxon>
        <taxon>Clostridia</taxon>
        <taxon>Eubacteriales</taxon>
        <taxon>Clostridiaceae</taxon>
        <taxon>Fonticella</taxon>
    </lineage>
</organism>
<dbReference type="GO" id="GO:1990077">
    <property type="term" value="C:primosome complex"/>
    <property type="evidence" value="ECO:0007669"/>
    <property type="project" value="UniProtKB-KW"/>
</dbReference>
<dbReference type="PANTHER" id="PTHR30313:SF2">
    <property type="entry name" value="DNA PRIMASE"/>
    <property type="match status" value="1"/>
</dbReference>
<dbReference type="InterPro" id="IPR006171">
    <property type="entry name" value="TOPRIM_dom"/>
</dbReference>
<protein>
    <recommendedName>
        <fullName evidence="12 13">DNA primase</fullName>
        <ecNumber evidence="12">2.7.7.101</ecNumber>
    </recommendedName>
</protein>
<keyword evidence="4 12" id="KW-0548">Nucleotidyltransferase</keyword>
<dbReference type="SMART" id="SM00493">
    <property type="entry name" value="TOPRIM"/>
    <property type="match status" value="1"/>
</dbReference>
<dbReference type="InterPro" id="IPR002694">
    <property type="entry name" value="Znf_CHC2"/>
</dbReference>
<dbReference type="NCBIfam" id="TIGR01391">
    <property type="entry name" value="dnaG"/>
    <property type="match status" value="1"/>
</dbReference>
<dbReference type="CDD" id="cd03364">
    <property type="entry name" value="TOPRIM_DnaG_primases"/>
    <property type="match status" value="1"/>
</dbReference>
<evidence type="ECO:0000313" key="16">
    <source>
        <dbReference type="EMBL" id="TDT51085.1"/>
    </source>
</evidence>
<dbReference type="GO" id="GO:0000428">
    <property type="term" value="C:DNA-directed RNA polymerase complex"/>
    <property type="evidence" value="ECO:0007669"/>
    <property type="project" value="UniProtKB-KW"/>
</dbReference>
<proteinExistence type="inferred from homology"/>
<evidence type="ECO:0000313" key="17">
    <source>
        <dbReference type="Proteomes" id="UP000295325"/>
    </source>
</evidence>
<keyword evidence="1 12" id="KW-0240">DNA-directed RNA polymerase</keyword>
<dbReference type="GO" id="GO:0006269">
    <property type="term" value="P:DNA replication, synthesis of primer"/>
    <property type="evidence" value="ECO:0007669"/>
    <property type="project" value="UniProtKB-UniRule"/>
</dbReference>
<comment type="function">
    <text evidence="12 13">RNA polymerase that catalyzes the synthesis of short RNA molecules used as primers for DNA polymerase during DNA replication.</text>
</comment>
<evidence type="ECO:0000256" key="7">
    <source>
        <dbReference type="ARBA" id="ARBA00022771"/>
    </source>
</evidence>
<evidence type="ECO:0000256" key="1">
    <source>
        <dbReference type="ARBA" id="ARBA00022478"/>
    </source>
</evidence>
<comment type="catalytic activity">
    <reaction evidence="12">
        <text>ssDNA + n NTP = ssDNA/pppN(pN)n-1 hybrid + (n-1) diphosphate.</text>
        <dbReference type="EC" id="2.7.7.101"/>
    </reaction>
</comment>